<dbReference type="AlphaFoldDB" id="A0A395STY6"/>
<organism evidence="2 3">
    <name type="scientific">Fusarium longipes</name>
    <dbReference type="NCBI Taxonomy" id="694270"/>
    <lineage>
        <taxon>Eukaryota</taxon>
        <taxon>Fungi</taxon>
        <taxon>Dikarya</taxon>
        <taxon>Ascomycota</taxon>
        <taxon>Pezizomycotina</taxon>
        <taxon>Sordariomycetes</taxon>
        <taxon>Hypocreomycetidae</taxon>
        <taxon>Hypocreales</taxon>
        <taxon>Nectriaceae</taxon>
        <taxon>Fusarium</taxon>
    </lineage>
</organism>
<dbReference type="Proteomes" id="UP000266234">
    <property type="component" value="Unassembled WGS sequence"/>
</dbReference>
<evidence type="ECO:0000256" key="1">
    <source>
        <dbReference type="SAM" id="MobiDB-lite"/>
    </source>
</evidence>
<comment type="caution">
    <text evidence="2">The sequence shown here is derived from an EMBL/GenBank/DDBJ whole genome shotgun (WGS) entry which is preliminary data.</text>
</comment>
<gene>
    <name evidence="2" type="ORF">FLONG3_5528</name>
</gene>
<protein>
    <submittedName>
        <fullName evidence="2">Uncharacterized protein</fullName>
    </submittedName>
</protein>
<proteinExistence type="predicted"/>
<feature type="compositionally biased region" description="Basic residues" evidence="1">
    <location>
        <begin position="1"/>
        <end position="10"/>
    </location>
</feature>
<dbReference type="EMBL" id="PXOG01000119">
    <property type="protein sequence ID" value="RGP75948.1"/>
    <property type="molecule type" value="Genomic_DNA"/>
</dbReference>
<keyword evidence="3" id="KW-1185">Reference proteome</keyword>
<evidence type="ECO:0000313" key="3">
    <source>
        <dbReference type="Proteomes" id="UP000266234"/>
    </source>
</evidence>
<dbReference type="OrthoDB" id="5033985at2759"/>
<feature type="region of interest" description="Disordered" evidence="1">
    <location>
        <begin position="1"/>
        <end position="107"/>
    </location>
</feature>
<name>A0A395STY6_9HYPO</name>
<feature type="compositionally biased region" description="Basic and acidic residues" evidence="1">
    <location>
        <begin position="55"/>
        <end position="73"/>
    </location>
</feature>
<reference evidence="2 3" key="1">
    <citation type="journal article" date="2018" name="PLoS Pathog.">
        <title>Evolution of structural diversity of trichothecenes, a family of toxins produced by plant pathogenic and entomopathogenic fungi.</title>
        <authorList>
            <person name="Proctor R.H."/>
            <person name="McCormick S.P."/>
            <person name="Kim H.S."/>
            <person name="Cardoza R.E."/>
            <person name="Stanley A.M."/>
            <person name="Lindo L."/>
            <person name="Kelly A."/>
            <person name="Brown D.W."/>
            <person name="Lee T."/>
            <person name="Vaughan M.M."/>
            <person name="Alexander N.J."/>
            <person name="Busman M."/>
            <person name="Gutierrez S."/>
        </authorList>
    </citation>
    <scope>NUCLEOTIDE SEQUENCE [LARGE SCALE GENOMIC DNA]</scope>
    <source>
        <strain evidence="2 3">NRRL 20695</strain>
    </source>
</reference>
<feature type="compositionally biased region" description="Polar residues" evidence="1">
    <location>
        <begin position="91"/>
        <end position="102"/>
    </location>
</feature>
<accession>A0A395STY6</accession>
<evidence type="ECO:0000313" key="2">
    <source>
        <dbReference type="EMBL" id="RGP75948.1"/>
    </source>
</evidence>
<sequence length="220" mass="23948">MGGQTGKRHHQETLKGSEENSQTEAKTDIGQSLAKGSCSKLPLSGLSKNNGGQHAPEEQRDRDEGKVDEKEVAKPGQSEEPPSGCHEVIGQTDSSRNGSSAGTPFDINDVNAGATILTLITDTCKHAGKLSIQEQEQVRDIFGQMPYLLTQEGRGQEGEGEEEQFALALQFLMAVYDNPESTNWGAIESFDHLQFVLELLEKFDSRAEAEPSEERGVFVV</sequence>